<gene>
    <name evidence="9" type="ORF">C7B45_00425</name>
</gene>
<feature type="transmembrane region" description="Helical" evidence="8">
    <location>
        <begin position="67"/>
        <end position="89"/>
    </location>
</feature>
<comment type="caution">
    <text evidence="9">The sequence shown here is derived from an EMBL/GenBank/DDBJ whole genome shotgun (WGS) entry which is preliminary data.</text>
</comment>
<protein>
    <submittedName>
        <fullName evidence="9">AI-2E family transporter</fullName>
    </submittedName>
</protein>
<organism evidence="9 10">
    <name type="scientific">Sulfobacillus acidophilus</name>
    <dbReference type="NCBI Taxonomy" id="53633"/>
    <lineage>
        <taxon>Bacteria</taxon>
        <taxon>Bacillati</taxon>
        <taxon>Bacillota</taxon>
        <taxon>Clostridia</taxon>
        <taxon>Eubacteriales</taxon>
        <taxon>Clostridiales Family XVII. Incertae Sedis</taxon>
        <taxon>Sulfobacillus</taxon>
    </lineage>
</organism>
<comment type="similarity">
    <text evidence="2">Belongs to the autoinducer-2 exporter (AI-2E) (TC 2.A.86) family.</text>
</comment>
<evidence type="ECO:0000256" key="1">
    <source>
        <dbReference type="ARBA" id="ARBA00004651"/>
    </source>
</evidence>
<accession>A0A2T2WPG6</accession>
<dbReference type="GO" id="GO:0005886">
    <property type="term" value="C:plasma membrane"/>
    <property type="evidence" value="ECO:0007669"/>
    <property type="project" value="UniProtKB-SubCell"/>
</dbReference>
<evidence type="ECO:0000256" key="7">
    <source>
        <dbReference type="ARBA" id="ARBA00023136"/>
    </source>
</evidence>
<dbReference type="AlphaFoldDB" id="A0A2T2WPG6"/>
<dbReference type="InterPro" id="IPR002549">
    <property type="entry name" value="AI-2E-like"/>
</dbReference>
<name>A0A2T2WPG6_9FIRM</name>
<sequence length="361" mass="39729">MRSAKIETQSPRRWFRWGLLAFTSAVGLWLLIMARGAFLPFFLSFVLAYLLAPLIELASWHGRIHRGVAILGIYALFVVIMSAGVIYIVPVLVRESVRFIQYVPHLALVLQQGWNYWLARFHQQPMPNAIRSAVIGTGLHVKSQLLHALKSLVGAIFRLVPGVLSFVVAPILAFYVLKDLPRMRDRFWEFVPVDWRASVYKLGFDLDRALNGYIRGQIMVALMVGILSSVWMMALHIPFALLIGAVAAITDIIPYVGPIAGAIPAVILGLLRSPWISLYAVIGFIVIHQLEGTVISPKVIGNSVGLHPLVIIFAILAGGEIAGFLGLLLAVPTAAVAKVVVTHLYRRLAVSLDHDSTPSVQ</sequence>
<feature type="transmembrane region" description="Helical" evidence="8">
    <location>
        <begin position="252"/>
        <end position="271"/>
    </location>
</feature>
<keyword evidence="6 8" id="KW-1133">Transmembrane helix</keyword>
<comment type="subcellular location">
    <subcellularLocation>
        <location evidence="1">Cell membrane</location>
        <topology evidence="1">Multi-pass membrane protein</topology>
    </subcellularLocation>
</comment>
<keyword evidence="3" id="KW-0813">Transport</keyword>
<dbReference type="GO" id="GO:0055085">
    <property type="term" value="P:transmembrane transport"/>
    <property type="evidence" value="ECO:0007669"/>
    <property type="project" value="TreeGrafter"/>
</dbReference>
<dbReference type="EMBL" id="PXYV01000001">
    <property type="protein sequence ID" value="PSR24113.1"/>
    <property type="molecule type" value="Genomic_DNA"/>
</dbReference>
<evidence type="ECO:0000256" key="5">
    <source>
        <dbReference type="ARBA" id="ARBA00022692"/>
    </source>
</evidence>
<evidence type="ECO:0000313" key="10">
    <source>
        <dbReference type="Proteomes" id="UP000241848"/>
    </source>
</evidence>
<evidence type="ECO:0000256" key="8">
    <source>
        <dbReference type="SAM" id="Phobius"/>
    </source>
</evidence>
<evidence type="ECO:0000256" key="4">
    <source>
        <dbReference type="ARBA" id="ARBA00022475"/>
    </source>
</evidence>
<dbReference type="PANTHER" id="PTHR21716">
    <property type="entry name" value="TRANSMEMBRANE PROTEIN"/>
    <property type="match status" value="1"/>
</dbReference>
<evidence type="ECO:0000256" key="3">
    <source>
        <dbReference type="ARBA" id="ARBA00022448"/>
    </source>
</evidence>
<keyword evidence="7 8" id="KW-0472">Membrane</keyword>
<dbReference type="Pfam" id="PF01594">
    <property type="entry name" value="AI-2E_transport"/>
    <property type="match status" value="1"/>
</dbReference>
<proteinExistence type="inferred from homology"/>
<evidence type="ECO:0000313" key="9">
    <source>
        <dbReference type="EMBL" id="PSR24113.1"/>
    </source>
</evidence>
<keyword evidence="5 8" id="KW-0812">Transmembrane</keyword>
<evidence type="ECO:0000256" key="2">
    <source>
        <dbReference type="ARBA" id="ARBA00009773"/>
    </source>
</evidence>
<dbReference type="Proteomes" id="UP000241848">
    <property type="component" value="Unassembled WGS sequence"/>
</dbReference>
<feature type="transmembrane region" description="Helical" evidence="8">
    <location>
        <begin position="278"/>
        <end position="297"/>
    </location>
</feature>
<dbReference type="PANTHER" id="PTHR21716:SF53">
    <property type="entry name" value="PERMEASE PERM-RELATED"/>
    <property type="match status" value="1"/>
</dbReference>
<keyword evidence="4" id="KW-1003">Cell membrane</keyword>
<feature type="transmembrane region" description="Helical" evidence="8">
    <location>
        <begin position="155"/>
        <end position="177"/>
    </location>
</feature>
<reference evidence="9 10" key="1">
    <citation type="journal article" date="2014" name="BMC Genomics">
        <title>Comparison of environmental and isolate Sulfobacillus genomes reveals diverse carbon, sulfur, nitrogen, and hydrogen metabolisms.</title>
        <authorList>
            <person name="Justice N.B."/>
            <person name="Norman A."/>
            <person name="Brown C.T."/>
            <person name="Singh A."/>
            <person name="Thomas B.C."/>
            <person name="Banfield J.F."/>
        </authorList>
    </citation>
    <scope>NUCLEOTIDE SEQUENCE [LARGE SCALE GENOMIC DNA]</scope>
    <source>
        <strain evidence="9">AMDSBA3</strain>
    </source>
</reference>
<feature type="transmembrane region" description="Helical" evidence="8">
    <location>
        <begin position="218"/>
        <end position="246"/>
    </location>
</feature>
<feature type="transmembrane region" description="Helical" evidence="8">
    <location>
        <begin position="309"/>
        <end position="337"/>
    </location>
</feature>
<evidence type="ECO:0000256" key="6">
    <source>
        <dbReference type="ARBA" id="ARBA00022989"/>
    </source>
</evidence>
<feature type="transmembrane region" description="Helical" evidence="8">
    <location>
        <begin position="14"/>
        <end position="32"/>
    </location>
</feature>
<feature type="transmembrane region" description="Helical" evidence="8">
    <location>
        <begin position="38"/>
        <end position="55"/>
    </location>
</feature>